<comment type="caution">
    <text evidence="1">The sequence shown here is derived from an EMBL/GenBank/DDBJ whole genome shotgun (WGS) entry which is preliminary data.</text>
</comment>
<name>A0ABV7XAP2_9SPHN</name>
<evidence type="ECO:0000313" key="1">
    <source>
        <dbReference type="EMBL" id="MFC3711719.1"/>
    </source>
</evidence>
<reference evidence="2" key="1">
    <citation type="journal article" date="2019" name="Int. J. Syst. Evol. Microbiol.">
        <title>The Global Catalogue of Microorganisms (GCM) 10K type strain sequencing project: providing services to taxonomists for standard genome sequencing and annotation.</title>
        <authorList>
            <consortium name="The Broad Institute Genomics Platform"/>
            <consortium name="The Broad Institute Genome Sequencing Center for Infectious Disease"/>
            <person name="Wu L."/>
            <person name="Ma J."/>
        </authorList>
    </citation>
    <scope>NUCLEOTIDE SEQUENCE [LARGE SCALE GENOMIC DNA]</scope>
    <source>
        <strain evidence="2">KCTC 42644</strain>
    </source>
</reference>
<sequence length="141" mass="15524">MHPLHMTKVAVGCRTLAALTKRQAGRVAIEDGVPLVSAWTRYMPKRADELVGGSIYWIIKHTLTARQTILGFRMADTTRGKICEMLLAPEVVPLLAAPMRSHQGWRYLEAAACPPDLDSVDAEIGTMPPKMMRDLSSLGLL</sequence>
<dbReference type="EMBL" id="JBHRXV010000003">
    <property type="protein sequence ID" value="MFC3711719.1"/>
    <property type="molecule type" value="Genomic_DNA"/>
</dbReference>
<proteinExistence type="predicted"/>
<keyword evidence="2" id="KW-1185">Reference proteome</keyword>
<protein>
    <submittedName>
        <fullName evidence="1">DUF1489 family protein</fullName>
    </submittedName>
</protein>
<evidence type="ECO:0000313" key="2">
    <source>
        <dbReference type="Proteomes" id="UP001595615"/>
    </source>
</evidence>
<dbReference type="Pfam" id="PF07370">
    <property type="entry name" value="DUF1489"/>
    <property type="match status" value="1"/>
</dbReference>
<dbReference type="PIRSF" id="PIRSF032025">
    <property type="entry name" value="UCP032025"/>
    <property type="match status" value="1"/>
</dbReference>
<dbReference type="Proteomes" id="UP001595615">
    <property type="component" value="Unassembled WGS sequence"/>
</dbReference>
<accession>A0ABV7XAP2</accession>
<dbReference type="InterPro" id="IPR008320">
    <property type="entry name" value="UCP032025"/>
</dbReference>
<organism evidence="1 2">
    <name type="scientific">Sphingoaurantiacus capsulatus</name>
    <dbReference type="NCBI Taxonomy" id="1771310"/>
    <lineage>
        <taxon>Bacteria</taxon>
        <taxon>Pseudomonadati</taxon>
        <taxon>Pseudomonadota</taxon>
        <taxon>Alphaproteobacteria</taxon>
        <taxon>Sphingomonadales</taxon>
        <taxon>Sphingosinicellaceae</taxon>
        <taxon>Sphingoaurantiacus</taxon>
    </lineage>
</organism>
<gene>
    <name evidence="1" type="ORF">ACFOMD_04000</name>
</gene>